<name>A0A0R1MJA8_9LACO</name>
<comment type="caution">
    <text evidence="1">The sequence shown here is derived from an EMBL/GenBank/DDBJ whole genome shotgun (WGS) entry which is preliminary data.</text>
</comment>
<sequence>MTREEIIEAVENEGVSIRDTDDEKTVPDMVETNVDMLGMSYKESIQQVLYGE</sequence>
<dbReference type="EMBL" id="AZDX01000003">
    <property type="protein sequence ID" value="KRL08048.1"/>
    <property type="molecule type" value="Genomic_DNA"/>
</dbReference>
<dbReference type="AlphaFoldDB" id="A0A0R1MJA8"/>
<accession>A0A0R1MJA8</accession>
<dbReference type="STRING" id="1423759.FC92_GL001122"/>
<dbReference type="PATRIC" id="fig|1423759.3.peg.1187"/>
<keyword evidence="2" id="KW-1185">Reference proteome</keyword>
<organism evidence="1 2">
    <name type="scientific">Liquorilactobacillus hordei DSM 19519</name>
    <dbReference type="NCBI Taxonomy" id="1423759"/>
    <lineage>
        <taxon>Bacteria</taxon>
        <taxon>Bacillati</taxon>
        <taxon>Bacillota</taxon>
        <taxon>Bacilli</taxon>
        <taxon>Lactobacillales</taxon>
        <taxon>Lactobacillaceae</taxon>
        <taxon>Liquorilactobacillus</taxon>
    </lineage>
</organism>
<dbReference type="GeneID" id="98309482"/>
<evidence type="ECO:0000313" key="2">
    <source>
        <dbReference type="Proteomes" id="UP000051448"/>
    </source>
</evidence>
<reference evidence="1 2" key="1">
    <citation type="journal article" date="2015" name="Genome Announc.">
        <title>Expanding the biotechnology potential of lactobacilli through comparative genomics of 213 strains and associated genera.</title>
        <authorList>
            <person name="Sun Z."/>
            <person name="Harris H.M."/>
            <person name="McCann A."/>
            <person name="Guo C."/>
            <person name="Argimon S."/>
            <person name="Zhang W."/>
            <person name="Yang X."/>
            <person name="Jeffery I.B."/>
            <person name="Cooney J.C."/>
            <person name="Kagawa T.F."/>
            <person name="Liu W."/>
            <person name="Song Y."/>
            <person name="Salvetti E."/>
            <person name="Wrobel A."/>
            <person name="Rasinkangas P."/>
            <person name="Parkhill J."/>
            <person name="Rea M.C."/>
            <person name="O'Sullivan O."/>
            <person name="Ritari J."/>
            <person name="Douillard F.P."/>
            <person name="Paul Ross R."/>
            <person name="Yang R."/>
            <person name="Briner A.E."/>
            <person name="Felis G.E."/>
            <person name="de Vos W.M."/>
            <person name="Barrangou R."/>
            <person name="Klaenhammer T.R."/>
            <person name="Caufield P.W."/>
            <person name="Cui Y."/>
            <person name="Zhang H."/>
            <person name="O'Toole P.W."/>
        </authorList>
    </citation>
    <scope>NUCLEOTIDE SEQUENCE [LARGE SCALE GENOMIC DNA]</scope>
    <source>
        <strain evidence="1 2">DSM 19519</strain>
    </source>
</reference>
<proteinExistence type="predicted"/>
<evidence type="ECO:0000313" key="1">
    <source>
        <dbReference type="EMBL" id="KRL08048.1"/>
    </source>
</evidence>
<gene>
    <name evidence="1" type="ORF">FC92_GL001122</name>
</gene>
<protein>
    <submittedName>
        <fullName evidence="1">Uncharacterized protein</fullName>
    </submittedName>
</protein>
<dbReference type="RefSeq" id="WP_157047937.1">
    <property type="nucleotide sequence ID" value="NZ_AZDX01000003.1"/>
</dbReference>
<dbReference type="Proteomes" id="UP000051448">
    <property type="component" value="Unassembled WGS sequence"/>
</dbReference>